<gene>
    <name evidence="1" type="ORF">EBV32_02075</name>
</gene>
<dbReference type="AlphaFoldDB" id="A0A964UY08"/>
<comment type="caution">
    <text evidence="1">The sequence shown here is derived from an EMBL/GenBank/DDBJ whole genome shotgun (WGS) entry which is preliminary data.</text>
</comment>
<evidence type="ECO:0000313" key="1">
    <source>
        <dbReference type="EMBL" id="NBN87863.1"/>
    </source>
</evidence>
<proteinExistence type="predicted"/>
<protein>
    <submittedName>
        <fullName evidence="1">Uncharacterized protein</fullName>
    </submittedName>
</protein>
<reference evidence="1" key="1">
    <citation type="submission" date="2018-10" db="EMBL/GenBank/DDBJ databases">
        <title>Iterative Subtractive Binning of Freshwater Chronoseries Metagenomes Recovers Nearly Complete Genomes from over Four Hundred Novel Species.</title>
        <authorList>
            <person name="Rodriguez-R L.M."/>
            <person name="Tsementzi D."/>
            <person name="Luo C."/>
            <person name="Konstantinidis K.T."/>
        </authorList>
    </citation>
    <scope>NUCLEOTIDE SEQUENCE</scope>
    <source>
        <strain evidence="1">WB7_6_001</strain>
    </source>
</reference>
<name>A0A964UY08_9PROT</name>
<dbReference type="EMBL" id="RGET01000019">
    <property type="protein sequence ID" value="NBN87863.1"/>
    <property type="molecule type" value="Genomic_DNA"/>
</dbReference>
<dbReference type="Proteomes" id="UP000713222">
    <property type="component" value="Unassembled WGS sequence"/>
</dbReference>
<accession>A0A964UY08</accession>
<sequence length="301" mass="35442">MNIKEIELDAFREKINNSKLDYPKSDNKNLFELFFNYMGVASRGGGKTYNTIKIIKEYEKNKMISAQGEHKIRTILISPTYDANKSLWSNLKSLNENDIYESYSEAKLRDIIDDINDVINEVDIYNKYVYYYDLIDKTPKNEIEKVLKSNPEISFILKKFNYENPVKVKRYFRYTTKPITFLILDDIMGSSALNRKSENLLKYWLIKNRHIFTSFFILVQSVKSIPKDMRLNCNLFYLGKFSNKKAILNDLYEEVSSVMTEKEFEALYDKAVNDNNHGALIIDLTGSKKRFYNNLEKELII</sequence>
<evidence type="ECO:0000313" key="2">
    <source>
        <dbReference type="Proteomes" id="UP000713222"/>
    </source>
</evidence>
<organism evidence="1 2">
    <name type="scientific">Candidatus Fonsibacter lacus</name>
    <dbReference type="NCBI Taxonomy" id="2576439"/>
    <lineage>
        <taxon>Bacteria</taxon>
        <taxon>Pseudomonadati</taxon>
        <taxon>Pseudomonadota</taxon>
        <taxon>Alphaproteobacteria</taxon>
        <taxon>Candidatus Pelagibacterales</taxon>
        <taxon>Candidatus Pelagibacterales incertae sedis</taxon>
        <taxon>Candidatus Fonsibacter</taxon>
    </lineage>
</organism>